<comment type="caution">
    <text evidence="13">The sequence shown here is derived from an EMBL/GenBank/DDBJ whole genome shotgun (WGS) entry which is preliminary data.</text>
</comment>
<dbReference type="Proteomes" id="UP000030518">
    <property type="component" value="Unassembled WGS sequence"/>
</dbReference>
<evidence type="ECO:0000256" key="5">
    <source>
        <dbReference type="ARBA" id="ARBA00022519"/>
    </source>
</evidence>
<comment type="subcellular location">
    <subcellularLocation>
        <location evidence="1">Cell inner membrane</location>
        <topology evidence="1">Single-pass membrane protein</topology>
    </subcellularLocation>
</comment>
<feature type="domain" description="General secretion pathway GspH" evidence="12">
    <location>
        <begin position="53"/>
        <end position="169"/>
    </location>
</feature>
<evidence type="ECO:0000313" key="14">
    <source>
        <dbReference type="Proteomes" id="UP000030518"/>
    </source>
</evidence>
<name>A0A0A2WFU7_9GAMM</name>
<evidence type="ECO:0000256" key="3">
    <source>
        <dbReference type="ARBA" id="ARBA00022475"/>
    </source>
</evidence>
<evidence type="ECO:0000256" key="1">
    <source>
        <dbReference type="ARBA" id="ARBA00004377"/>
    </source>
</evidence>
<gene>
    <name evidence="13" type="ORF">LF41_652</name>
</gene>
<reference evidence="13 14" key="1">
    <citation type="submission" date="2014-09" db="EMBL/GenBank/DDBJ databases">
        <title>Genome sequences of Lysobacter dokdonensis DS-58.</title>
        <authorList>
            <person name="Kim J.F."/>
            <person name="Kwak M.-J."/>
        </authorList>
    </citation>
    <scope>NUCLEOTIDE SEQUENCE [LARGE SCALE GENOMIC DNA]</scope>
    <source>
        <strain evidence="13 14">DS-58</strain>
    </source>
</reference>
<evidence type="ECO:0000256" key="10">
    <source>
        <dbReference type="ARBA" id="ARBA00030775"/>
    </source>
</evidence>
<evidence type="ECO:0000256" key="4">
    <source>
        <dbReference type="ARBA" id="ARBA00022481"/>
    </source>
</evidence>
<dbReference type="AlphaFoldDB" id="A0A0A2WFU7"/>
<protein>
    <recommendedName>
        <fullName evidence="2">Type II secretion system protein H</fullName>
    </recommendedName>
    <alternativeName>
        <fullName evidence="10">General secretion pathway protein H</fullName>
    </alternativeName>
</protein>
<dbReference type="STRING" id="1300345.LF41_652"/>
<dbReference type="RefSeq" id="WP_052116379.1">
    <property type="nucleotide sequence ID" value="NZ_JRKJ01000018.1"/>
</dbReference>
<evidence type="ECO:0000256" key="11">
    <source>
        <dbReference type="SAM" id="Phobius"/>
    </source>
</evidence>
<dbReference type="eggNOG" id="COG4970">
    <property type="taxonomic scope" value="Bacteria"/>
</dbReference>
<sequence>MRALPTGFNRRRTDGATLLEVAIVVAVVATLAVLALPRFTAAREAARTSAVHQALLASLVTASTHAASAGTDVVACPGASAGCAGTHDWSGGWIVFADPDGDRTRDPMREPLLHRAAAAGGRTHLRTTIGRTRIVFQPDGSAAGSNATFTLCDGRGPQRAVALVMNNSGALRAMPATPASAQACATAL</sequence>
<evidence type="ECO:0000256" key="6">
    <source>
        <dbReference type="ARBA" id="ARBA00022692"/>
    </source>
</evidence>
<keyword evidence="5" id="KW-0997">Cell inner membrane</keyword>
<keyword evidence="7 11" id="KW-1133">Transmembrane helix</keyword>
<dbReference type="SUPFAM" id="SSF54523">
    <property type="entry name" value="Pili subunits"/>
    <property type="match status" value="1"/>
</dbReference>
<dbReference type="PATRIC" id="fig|1300345.3.peg.2316"/>
<dbReference type="GO" id="GO:0005886">
    <property type="term" value="C:plasma membrane"/>
    <property type="evidence" value="ECO:0007669"/>
    <property type="project" value="UniProtKB-SubCell"/>
</dbReference>
<accession>A0A0A2WFU7</accession>
<dbReference type="Pfam" id="PF12019">
    <property type="entry name" value="GspH"/>
    <property type="match status" value="1"/>
</dbReference>
<evidence type="ECO:0000256" key="7">
    <source>
        <dbReference type="ARBA" id="ARBA00022989"/>
    </source>
</evidence>
<dbReference type="InterPro" id="IPR022346">
    <property type="entry name" value="T2SS_GspH"/>
</dbReference>
<keyword evidence="4" id="KW-0488">Methylation</keyword>
<evidence type="ECO:0000256" key="8">
    <source>
        <dbReference type="ARBA" id="ARBA00023136"/>
    </source>
</evidence>
<proteinExistence type="inferred from homology"/>
<dbReference type="OrthoDB" id="2313614at2"/>
<keyword evidence="8 11" id="KW-0472">Membrane</keyword>
<dbReference type="GO" id="GO:0015627">
    <property type="term" value="C:type II protein secretion system complex"/>
    <property type="evidence" value="ECO:0007669"/>
    <property type="project" value="InterPro"/>
</dbReference>
<dbReference type="GO" id="GO:0015628">
    <property type="term" value="P:protein secretion by the type II secretion system"/>
    <property type="evidence" value="ECO:0007669"/>
    <property type="project" value="InterPro"/>
</dbReference>
<dbReference type="EMBL" id="JRKJ01000018">
    <property type="protein sequence ID" value="KGQ18623.1"/>
    <property type="molecule type" value="Genomic_DNA"/>
</dbReference>
<evidence type="ECO:0000256" key="2">
    <source>
        <dbReference type="ARBA" id="ARBA00021549"/>
    </source>
</evidence>
<comment type="similarity">
    <text evidence="9">Belongs to the GSP H family.</text>
</comment>
<dbReference type="InterPro" id="IPR045584">
    <property type="entry name" value="Pilin-like"/>
</dbReference>
<keyword evidence="6 11" id="KW-0812">Transmembrane</keyword>
<evidence type="ECO:0000313" key="13">
    <source>
        <dbReference type="EMBL" id="KGQ18623.1"/>
    </source>
</evidence>
<keyword evidence="14" id="KW-1185">Reference proteome</keyword>
<feature type="transmembrane region" description="Helical" evidence="11">
    <location>
        <begin position="15"/>
        <end position="37"/>
    </location>
</feature>
<evidence type="ECO:0000256" key="9">
    <source>
        <dbReference type="ARBA" id="ARBA00025772"/>
    </source>
</evidence>
<evidence type="ECO:0000259" key="12">
    <source>
        <dbReference type="Pfam" id="PF12019"/>
    </source>
</evidence>
<dbReference type="Gene3D" id="3.55.40.10">
    <property type="entry name" value="minor pseudopilin epsh domain"/>
    <property type="match status" value="1"/>
</dbReference>
<keyword evidence="3" id="KW-1003">Cell membrane</keyword>
<organism evidence="13 14">
    <name type="scientific">Lysobacter dokdonensis DS-58</name>
    <dbReference type="NCBI Taxonomy" id="1300345"/>
    <lineage>
        <taxon>Bacteria</taxon>
        <taxon>Pseudomonadati</taxon>
        <taxon>Pseudomonadota</taxon>
        <taxon>Gammaproteobacteria</taxon>
        <taxon>Lysobacterales</taxon>
        <taxon>Lysobacteraceae</taxon>
        <taxon>Noviluteimonas</taxon>
    </lineage>
</organism>